<proteinExistence type="predicted"/>
<keyword evidence="3" id="KW-1185">Reference proteome</keyword>
<comment type="caution">
    <text evidence="2">The sequence shown here is derived from an EMBL/GenBank/DDBJ whole genome shotgun (WGS) entry which is preliminary data.</text>
</comment>
<dbReference type="InterPro" id="IPR051783">
    <property type="entry name" value="NAD(P)-dependent_oxidoreduct"/>
</dbReference>
<gene>
    <name evidence="2" type="ORF">ACFQPB_08940</name>
</gene>
<dbReference type="Gene3D" id="3.40.50.720">
    <property type="entry name" value="NAD(P)-binding Rossmann-like Domain"/>
    <property type="match status" value="1"/>
</dbReference>
<evidence type="ECO:0000313" key="2">
    <source>
        <dbReference type="EMBL" id="MFC7408984.1"/>
    </source>
</evidence>
<organism evidence="2 3">
    <name type="scientific">Hydrogenophaga atypica</name>
    <dbReference type="NCBI Taxonomy" id="249409"/>
    <lineage>
        <taxon>Bacteria</taxon>
        <taxon>Pseudomonadati</taxon>
        <taxon>Pseudomonadota</taxon>
        <taxon>Betaproteobacteria</taxon>
        <taxon>Burkholderiales</taxon>
        <taxon>Comamonadaceae</taxon>
        <taxon>Hydrogenophaga</taxon>
    </lineage>
</organism>
<dbReference type="InterPro" id="IPR036291">
    <property type="entry name" value="NAD(P)-bd_dom_sf"/>
</dbReference>
<sequence length="324" mass="35358">MHQLTVLILGAAGRFGGAAAQAFAQAGWRVLAQVRPGRRPPTHAHPAIEWLRQDLHHHTTLQQAAAGATVVVHALNPRRYTDAAWQRQVPELAEHAASLAQALGATLMVPGNVYGYGSQLPAQLSELTPPQPDHTKARVRVALEQHLQDRAQHGGPRTIVIRAGDFFGAGSGSWLDLVLAKDLQRGKLTLPGPLGVPHAWAYLPDLAQTFVRVAEQRERLPAFATLHFQGHTLTLDDWVAGLQGVAGPLRTQAMPWPLLRALGLVSPTLRSLCGMRYLWQRPHQLDNASLQGLIGTEPHTPWPDALHQALRDLGHEPRLQNAHA</sequence>
<feature type="domain" description="NAD-dependent epimerase/dehydratase" evidence="1">
    <location>
        <begin position="6"/>
        <end position="219"/>
    </location>
</feature>
<dbReference type="Proteomes" id="UP001596501">
    <property type="component" value="Unassembled WGS sequence"/>
</dbReference>
<dbReference type="PANTHER" id="PTHR48079">
    <property type="entry name" value="PROTEIN YEEZ"/>
    <property type="match status" value="1"/>
</dbReference>
<dbReference type="PANTHER" id="PTHR48079:SF6">
    <property type="entry name" value="NAD(P)-BINDING DOMAIN-CONTAINING PROTEIN-RELATED"/>
    <property type="match status" value="1"/>
</dbReference>
<evidence type="ECO:0000259" key="1">
    <source>
        <dbReference type="Pfam" id="PF01370"/>
    </source>
</evidence>
<dbReference type="Pfam" id="PF01370">
    <property type="entry name" value="Epimerase"/>
    <property type="match status" value="1"/>
</dbReference>
<dbReference type="RefSeq" id="WP_382222052.1">
    <property type="nucleotide sequence ID" value="NZ_JBHTCA010000005.1"/>
</dbReference>
<dbReference type="EMBL" id="JBHTCA010000005">
    <property type="protein sequence ID" value="MFC7408984.1"/>
    <property type="molecule type" value="Genomic_DNA"/>
</dbReference>
<dbReference type="InterPro" id="IPR001509">
    <property type="entry name" value="Epimerase_deHydtase"/>
</dbReference>
<protein>
    <submittedName>
        <fullName evidence="2">NAD-dependent epimerase/dehydratase family protein</fullName>
    </submittedName>
</protein>
<reference evidence="3" key="1">
    <citation type="journal article" date="2019" name="Int. J. Syst. Evol. Microbiol.">
        <title>The Global Catalogue of Microorganisms (GCM) 10K type strain sequencing project: providing services to taxonomists for standard genome sequencing and annotation.</title>
        <authorList>
            <consortium name="The Broad Institute Genomics Platform"/>
            <consortium name="The Broad Institute Genome Sequencing Center for Infectious Disease"/>
            <person name="Wu L."/>
            <person name="Ma J."/>
        </authorList>
    </citation>
    <scope>NUCLEOTIDE SEQUENCE [LARGE SCALE GENOMIC DNA]</scope>
    <source>
        <strain evidence="3">CGMCC 1.12371</strain>
    </source>
</reference>
<accession>A0ABW2QHQ8</accession>
<evidence type="ECO:0000313" key="3">
    <source>
        <dbReference type="Proteomes" id="UP001596501"/>
    </source>
</evidence>
<name>A0ABW2QHQ8_9BURK</name>
<dbReference type="SUPFAM" id="SSF51735">
    <property type="entry name" value="NAD(P)-binding Rossmann-fold domains"/>
    <property type="match status" value="1"/>
</dbReference>